<dbReference type="RefSeq" id="WP_344125412.1">
    <property type="nucleotide sequence ID" value="NZ_BAAARA010000001.1"/>
</dbReference>
<gene>
    <name evidence="2" type="ORF">GCM10009854_01970</name>
</gene>
<dbReference type="Proteomes" id="UP001501218">
    <property type="component" value="Unassembled WGS sequence"/>
</dbReference>
<dbReference type="InterPro" id="IPR024520">
    <property type="entry name" value="DUF3558"/>
</dbReference>
<dbReference type="Pfam" id="PF12079">
    <property type="entry name" value="DUF3558"/>
    <property type="match status" value="1"/>
</dbReference>
<feature type="chain" id="PRO_5045398515" description="DUF3558 domain-containing protein" evidence="1">
    <location>
        <begin position="22"/>
        <end position="171"/>
    </location>
</feature>
<sequence>MRITAAAVTAAAAAAVFSSCASTFESPEPPGSLAGADPCTVLSGEELMVMFGVPTPGEPVRDATGSGCRFEHPEFQLAITKHEGRGLQYWQEHRADIGLFQEAQIGEHKVLKLIPEESIGQRVCNQSVVVGTGSINVQVAYAPEALEGTADAAAACQKAWEIAWPIEGKFS</sequence>
<organism evidence="2 3">
    <name type="scientific">Saccharopolyspora halophila</name>
    <dbReference type="NCBI Taxonomy" id="405551"/>
    <lineage>
        <taxon>Bacteria</taxon>
        <taxon>Bacillati</taxon>
        <taxon>Actinomycetota</taxon>
        <taxon>Actinomycetes</taxon>
        <taxon>Pseudonocardiales</taxon>
        <taxon>Pseudonocardiaceae</taxon>
        <taxon>Saccharopolyspora</taxon>
    </lineage>
</organism>
<accession>A0ABP5SGG1</accession>
<dbReference type="PROSITE" id="PS51257">
    <property type="entry name" value="PROKAR_LIPOPROTEIN"/>
    <property type="match status" value="1"/>
</dbReference>
<proteinExistence type="predicted"/>
<name>A0ABP5SGG1_9PSEU</name>
<keyword evidence="1" id="KW-0732">Signal</keyword>
<comment type="caution">
    <text evidence="2">The sequence shown here is derived from an EMBL/GenBank/DDBJ whole genome shotgun (WGS) entry which is preliminary data.</text>
</comment>
<evidence type="ECO:0008006" key="4">
    <source>
        <dbReference type="Google" id="ProtNLM"/>
    </source>
</evidence>
<evidence type="ECO:0000256" key="1">
    <source>
        <dbReference type="SAM" id="SignalP"/>
    </source>
</evidence>
<dbReference type="EMBL" id="BAAARA010000001">
    <property type="protein sequence ID" value="GAA2330726.1"/>
    <property type="molecule type" value="Genomic_DNA"/>
</dbReference>
<evidence type="ECO:0000313" key="2">
    <source>
        <dbReference type="EMBL" id="GAA2330726.1"/>
    </source>
</evidence>
<keyword evidence="3" id="KW-1185">Reference proteome</keyword>
<evidence type="ECO:0000313" key="3">
    <source>
        <dbReference type="Proteomes" id="UP001501218"/>
    </source>
</evidence>
<reference evidence="3" key="1">
    <citation type="journal article" date="2019" name="Int. J. Syst. Evol. Microbiol.">
        <title>The Global Catalogue of Microorganisms (GCM) 10K type strain sequencing project: providing services to taxonomists for standard genome sequencing and annotation.</title>
        <authorList>
            <consortium name="The Broad Institute Genomics Platform"/>
            <consortium name="The Broad Institute Genome Sequencing Center for Infectious Disease"/>
            <person name="Wu L."/>
            <person name="Ma J."/>
        </authorList>
    </citation>
    <scope>NUCLEOTIDE SEQUENCE [LARGE SCALE GENOMIC DNA]</scope>
    <source>
        <strain evidence="3">JCM 16221</strain>
    </source>
</reference>
<feature type="signal peptide" evidence="1">
    <location>
        <begin position="1"/>
        <end position="21"/>
    </location>
</feature>
<protein>
    <recommendedName>
        <fullName evidence="4">DUF3558 domain-containing protein</fullName>
    </recommendedName>
</protein>